<dbReference type="Proteomes" id="UP000017836">
    <property type="component" value="Unassembled WGS sequence"/>
</dbReference>
<reference evidence="2" key="1">
    <citation type="journal article" date="2013" name="Science">
        <title>The Amborella genome and the evolution of flowering plants.</title>
        <authorList>
            <consortium name="Amborella Genome Project"/>
        </authorList>
    </citation>
    <scope>NUCLEOTIDE SEQUENCE [LARGE SCALE GENOMIC DNA]</scope>
</reference>
<dbReference type="AlphaFoldDB" id="W1NDP4"/>
<accession>W1NDP4</accession>
<keyword evidence="2" id="KW-1185">Reference proteome</keyword>
<dbReference type="EMBL" id="KI397698">
    <property type="protein sequence ID" value="ERM93458.1"/>
    <property type="molecule type" value="Genomic_DNA"/>
</dbReference>
<organism evidence="1 2">
    <name type="scientific">Amborella trichopoda</name>
    <dbReference type="NCBI Taxonomy" id="13333"/>
    <lineage>
        <taxon>Eukaryota</taxon>
        <taxon>Viridiplantae</taxon>
        <taxon>Streptophyta</taxon>
        <taxon>Embryophyta</taxon>
        <taxon>Tracheophyta</taxon>
        <taxon>Spermatophyta</taxon>
        <taxon>Magnoliopsida</taxon>
        <taxon>Amborellales</taxon>
        <taxon>Amborellaceae</taxon>
        <taxon>Amborella</taxon>
    </lineage>
</organism>
<protein>
    <submittedName>
        <fullName evidence="1">Uncharacterized protein</fullName>
    </submittedName>
</protein>
<evidence type="ECO:0000313" key="1">
    <source>
        <dbReference type="EMBL" id="ERM93458.1"/>
    </source>
</evidence>
<evidence type="ECO:0000313" key="2">
    <source>
        <dbReference type="Proteomes" id="UP000017836"/>
    </source>
</evidence>
<gene>
    <name evidence="1" type="ORF">AMTR_s00132p00052370</name>
</gene>
<dbReference type="HOGENOM" id="CLU_2309873_0_0_1"/>
<dbReference type="Gramene" id="ERM93458">
    <property type="protein sequence ID" value="ERM93458"/>
    <property type="gene ID" value="AMTR_s00132p00052370"/>
</dbReference>
<sequence length="100" mass="10954">MDRVQLQATIADIIEGNGIKDIIVLTASSFRGTLTTPKMSTSSQIMRRCHETYVPHGRADEILWTCEGSIMFSIRPFYMGLVCLVDAGLANSTISKDSGL</sequence>
<proteinExistence type="predicted"/>
<name>W1NDP4_AMBTC</name>